<proteinExistence type="predicted"/>
<name>A0ACC0C8F6_CATRO</name>
<dbReference type="EMBL" id="CM044701">
    <property type="protein sequence ID" value="KAI5681211.1"/>
    <property type="molecule type" value="Genomic_DNA"/>
</dbReference>
<comment type="caution">
    <text evidence="1">The sequence shown here is derived from an EMBL/GenBank/DDBJ whole genome shotgun (WGS) entry which is preliminary data.</text>
</comment>
<sequence length="207" mass="23743">MKVIMQELQKMIKDMTDMRGNMTNLSMEHRGRNSIGEHVSSHTQWGYGYFSRAGSGIVVLFLWCKRRRQVPIGAKIFLLFVRQALRIRCGVENHEGQGDMSKIKFMDSSKVEESLKTHATEEKRRVEQGSFNTEQSVIESISTSFIECDKFEAQNMENKGSLCYKLYKAISFLPSTSFLSIDLIINESSSCSFSLFWDRFNLNSSTS</sequence>
<gene>
    <name evidence="1" type="ORF">M9H77_02438</name>
</gene>
<evidence type="ECO:0000313" key="2">
    <source>
        <dbReference type="Proteomes" id="UP001060085"/>
    </source>
</evidence>
<protein>
    <submittedName>
        <fullName evidence="1">Uncharacterized protein</fullName>
    </submittedName>
</protein>
<accession>A0ACC0C8F6</accession>
<keyword evidence="2" id="KW-1185">Reference proteome</keyword>
<dbReference type="Proteomes" id="UP001060085">
    <property type="component" value="Linkage Group LG01"/>
</dbReference>
<organism evidence="1 2">
    <name type="scientific">Catharanthus roseus</name>
    <name type="common">Madagascar periwinkle</name>
    <name type="synonym">Vinca rosea</name>
    <dbReference type="NCBI Taxonomy" id="4058"/>
    <lineage>
        <taxon>Eukaryota</taxon>
        <taxon>Viridiplantae</taxon>
        <taxon>Streptophyta</taxon>
        <taxon>Embryophyta</taxon>
        <taxon>Tracheophyta</taxon>
        <taxon>Spermatophyta</taxon>
        <taxon>Magnoliopsida</taxon>
        <taxon>eudicotyledons</taxon>
        <taxon>Gunneridae</taxon>
        <taxon>Pentapetalae</taxon>
        <taxon>asterids</taxon>
        <taxon>lamiids</taxon>
        <taxon>Gentianales</taxon>
        <taxon>Apocynaceae</taxon>
        <taxon>Rauvolfioideae</taxon>
        <taxon>Vinceae</taxon>
        <taxon>Catharanthinae</taxon>
        <taxon>Catharanthus</taxon>
    </lineage>
</organism>
<reference evidence="2" key="1">
    <citation type="journal article" date="2023" name="Nat. Plants">
        <title>Single-cell RNA sequencing provides a high-resolution roadmap for understanding the multicellular compartmentation of specialized metabolism.</title>
        <authorList>
            <person name="Sun S."/>
            <person name="Shen X."/>
            <person name="Li Y."/>
            <person name="Li Y."/>
            <person name="Wang S."/>
            <person name="Li R."/>
            <person name="Zhang H."/>
            <person name="Shen G."/>
            <person name="Guo B."/>
            <person name="Wei J."/>
            <person name="Xu J."/>
            <person name="St-Pierre B."/>
            <person name="Chen S."/>
            <person name="Sun C."/>
        </authorList>
    </citation>
    <scope>NUCLEOTIDE SEQUENCE [LARGE SCALE GENOMIC DNA]</scope>
</reference>
<evidence type="ECO:0000313" key="1">
    <source>
        <dbReference type="EMBL" id="KAI5681211.1"/>
    </source>
</evidence>